<organism evidence="1 2">
    <name type="scientific">Sipha flava</name>
    <name type="common">yellow sugarcane aphid</name>
    <dbReference type="NCBI Taxonomy" id="143950"/>
    <lineage>
        <taxon>Eukaryota</taxon>
        <taxon>Metazoa</taxon>
        <taxon>Ecdysozoa</taxon>
        <taxon>Arthropoda</taxon>
        <taxon>Hexapoda</taxon>
        <taxon>Insecta</taxon>
        <taxon>Pterygota</taxon>
        <taxon>Neoptera</taxon>
        <taxon>Paraneoptera</taxon>
        <taxon>Hemiptera</taxon>
        <taxon>Sternorrhyncha</taxon>
        <taxon>Aphidomorpha</taxon>
        <taxon>Aphidoidea</taxon>
        <taxon>Aphididae</taxon>
        <taxon>Sipha</taxon>
    </lineage>
</organism>
<sequence length="141" mass="17013">MTKILRKYFHQPDPNNTWIRNPFSCDIEKIKNLSEQEQDELIDLVTNGTMKNIFNDKKLIDFWLIVQNDQKQLAEKALRHLIPFCKTYRCEQAFSTYCYMKNKFRNRLNIDADLRVKISSMQPDLDEIMNKKERFHLSHKV</sequence>
<name>A0A8B8FLW1_9HEMI</name>
<dbReference type="Proteomes" id="UP000694846">
    <property type="component" value="Unplaced"/>
</dbReference>
<dbReference type="GeneID" id="112684269"/>
<evidence type="ECO:0000313" key="2">
    <source>
        <dbReference type="RefSeq" id="XP_025411481.1"/>
    </source>
</evidence>
<evidence type="ECO:0000313" key="1">
    <source>
        <dbReference type="Proteomes" id="UP000694846"/>
    </source>
</evidence>
<dbReference type="RefSeq" id="XP_025411481.1">
    <property type="nucleotide sequence ID" value="XM_025555696.1"/>
</dbReference>
<dbReference type="OrthoDB" id="6584804at2759"/>
<dbReference type="PANTHER" id="PTHR45913">
    <property type="entry name" value="EPM2A-INTERACTING PROTEIN 1"/>
    <property type="match status" value="1"/>
</dbReference>
<gene>
    <name evidence="2" type="primary">LOC112684269</name>
</gene>
<proteinExistence type="predicted"/>
<dbReference type="PANTHER" id="PTHR45913:SF19">
    <property type="entry name" value="LOW QUALITY PROTEIN: ZINC FINGER BED DOMAIN-CONTAINING PROTEIN 5-LIKE"/>
    <property type="match status" value="1"/>
</dbReference>
<protein>
    <submittedName>
        <fullName evidence="2">Zinc finger BED domain-containing protein 5-like</fullName>
    </submittedName>
</protein>
<keyword evidence="1" id="KW-1185">Reference proteome</keyword>
<dbReference type="AlphaFoldDB" id="A0A8B8FLW1"/>
<accession>A0A8B8FLW1</accession>
<reference evidence="2" key="1">
    <citation type="submission" date="2025-08" db="UniProtKB">
        <authorList>
            <consortium name="RefSeq"/>
        </authorList>
    </citation>
    <scope>IDENTIFICATION</scope>
    <source>
        <tissue evidence="2">Whole body</tissue>
    </source>
</reference>